<comment type="caution">
    <text evidence="1">The sequence shown here is derived from an EMBL/GenBank/DDBJ whole genome shotgun (WGS) entry which is preliminary data.</text>
</comment>
<dbReference type="Proteomes" id="UP000789702">
    <property type="component" value="Unassembled WGS sequence"/>
</dbReference>
<evidence type="ECO:0000313" key="1">
    <source>
        <dbReference type="EMBL" id="CAG8649145.1"/>
    </source>
</evidence>
<evidence type="ECO:0000313" key="2">
    <source>
        <dbReference type="Proteomes" id="UP000789702"/>
    </source>
</evidence>
<gene>
    <name evidence="1" type="ORF">DHETER_LOCUS9206</name>
</gene>
<feature type="non-terminal residue" evidence="1">
    <location>
        <position position="136"/>
    </location>
</feature>
<organism evidence="1 2">
    <name type="scientific">Dentiscutata heterogama</name>
    <dbReference type="NCBI Taxonomy" id="1316150"/>
    <lineage>
        <taxon>Eukaryota</taxon>
        <taxon>Fungi</taxon>
        <taxon>Fungi incertae sedis</taxon>
        <taxon>Mucoromycota</taxon>
        <taxon>Glomeromycotina</taxon>
        <taxon>Glomeromycetes</taxon>
        <taxon>Diversisporales</taxon>
        <taxon>Gigasporaceae</taxon>
        <taxon>Dentiscutata</taxon>
    </lineage>
</organism>
<name>A0ACA9NDQ3_9GLOM</name>
<keyword evidence="2" id="KW-1185">Reference proteome</keyword>
<sequence>MGIPLSKYRWNENSFDILLHYIYTFTDIPKKFDRKEEIAELRRNFSSPIKNELNNGELKILDIRCRQISKINFLLADITDELPYNDKSFDFIHIRDLVFDLRDKQRDSFIRECLRITEPKFGAKNVGPDLEKLEKN</sequence>
<reference evidence="1" key="1">
    <citation type="submission" date="2021-06" db="EMBL/GenBank/DDBJ databases">
        <authorList>
            <person name="Kallberg Y."/>
            <person name="Tangrot J."/>
            <person name="Rosling A."/>
        </authorList>
    </citation>
    <scope>NUCLEOTIDE SEQUENCE</scope>
    <source>
        <strain evidence="1">IL203A</strain>
    </source>
</reference>
<accession>A0ACA9NDQ3</accession>
<dbReference type="EMBL" id="CAJVPU010015820">
    <property type="protein sequence ID" value="CAG8649145.1"/>
    <property type="molecule type" value="Genomic_DNA"/>
</dbReference>
<proteinExistence type="predicted"/>
<protein>
    <submittedName>
        <fullName evidence="1">6920_t:CDS:1</fullName>
    </submittedName>
</protein>